<dbReference type="RefSeq" id="WP_310282002.1">
    <property type="nucleotide sequence ID" value="NZ_JAVDWR010000036.1"/>
</dbReference>
<organism evidence="5 6">
    <name type="scientific">Rheinheimera soli</name>
    <dbReference type="NCBI Taxonomy" id="443616"/>
    <lineage>
        <taxon>Bacteria</taxon>
        <taxon>Pseudomonadati</taxon>
        <taxon>Pseudomonadota</taxon>
        <taxon>Gammaproteobacteria</taxon>
        <taxon>Chromatiales</taxon>
        <taxon>Chromatiaceae</taxon>
        <taxon>Rheinheimera</taxon>
    </lineage>
</organism>
<dbReference type="PANTHER" id="PTHR37299">
    <property type="entry name" value="TRANSCRIPTIONAL REGULATOR-RELATED"/>
    <property type="match status" value="1"/>
</dbReference>
<comment type="caution">
    <text evidence="5">The sequence shown here is derived from an EMBL/GenBank/DDBJ whole genome shotgun (WGS) entry which is preliminary data.</text>
</comment>
<dbReference type="PROSITE" id="PS50930">
    <property type="entry name" value="HTH_LYTTR"/>
    <property type="match status" value="1"/>
</dbReference>
<sequence>MTILNTLIVDDEPAAIEGLRLRLDTFPQIRVTGEANSVAEAITLINTQTPDLIFLDIEMPEQSGFDLIRQLQPELCPAIVFVTAFHQHAVKAFEVRALDYLLKPVKMERLAEAIARVCEVTSNRADKAQMLAAVAEITKDQQGASAEPGKNENTESAEPQYCIERQKLVIQDGRNPIQLIPYQDIIWIDAAGDYMCVHTLVETYVMRARLKSLIDERLPNVFVRIHKSTVVNLTYIEKLQPLCNSEYNAVLQNEKVLKVSRTYARALKLRLLG</sequence>
<dbReference type="Gene3D" id="2.40.50.1020">
    <property type="entry name" value="LytTr DNA-binding domain"/>
    <property type="match status" value="1"/>
</dbReference>
<dbReference type="Pfam" id="PF04397">
    <property type="entry name" value="LytTR"/>
    <property type="match status" value="1"/>
</dbReference>
<accession>A0ABU1W5B1</accession>
<evidence type="ECO:0000313" key="6">
    <source>
        <dbReference type="Proteomes" id="UP001257909"/>
    </source>
</evidence>
<feature type="domain" description="HTH LytTR-type" evidence="4">
    <location>
        <begin position="168"/>
        <end position="273"/>
    </location>
</feature>
<dbReference type="Gene3D" id="3.40.50.2300">
    <property type="match status" value="1"/>
</dbReference>
<keyword evidence="6" id="KW-1185">Reference proteome</keyword>
<evidence type="ECO:0000256" key="1">
    <source>
        <dbReference type="ARBA" id="ARBA00023012"/>
    </source>
</evidence>
<evidence type="ECO:0000313" key="5">
    <source>
        <dbReference type="EMBL" id="MDR7123129.1"/>
    </source>
</evidence>
<protein>
    <submittedName>
        <fullName evidence="5">Two-component system LytT family response regulator</fullName>
    </submittedName>
</protein>
<dbReference type="SMART" id="SM00448">
    <property type="entry name" value="REC"/>
    <property type="match status" value="1"/>
</dbReference>
<reference evidence="5 6" key="1">
    <citation type="submission" date="2023-07" db="EMBL/GenBank/DDBJ databases">
        <title>Sorghum-associated microbial communities from plants grown in Nebraska, USA.</title>
        <authorList>
            <person name="Schachtman D."/>
        </authorList>
    </citation>
    <scope>NUCLEOTIDE SEQUENCE [LARGE SCALE GENOMIC DNA]</scope>
    <source>
        <strain evidence="5 6">4138</strain>
    </source>
</reference>
<feature type="modified residue" description="4-aspartylphosphate" evidence="2">
    <location>
        <position position="56"/>
    </location>
</feature>
<evidence type="ECO:0000256" key="2">
    <source>
        <dbReference type="PROSITE-ProRule" id="PRU00169"/>
    </source>
</evidence>
<keyword evidence="2" id="KW-0597">Phosphoprotein</keyword>
<keyword evidence="1" id="KW-0902">Two-component regulatory system</keyword>
<dbReference type="PANTHER" id="PTHR37299:SF1">
    <property type="entry name" value="STAGE 0 SPORULATION PROTEIN A HOMOLOG"/>
    <property type="match status" value="1"/>
</dbReference>
<dbReference type="SMART" id="SM00850">
    <property type="entry name" value="LytTR"/>
    <property type="match status" value="1"/>
</dbReference>
<dbReference type="Proteomes" id="UP001257909">
    <property type="component" value="Unassembled WGS sequence"/>
</dbReference>
<name>A0ABU1W5B1_9GAMM</name>
<dbReference type="EMBL" id="JAVDWR010000036">
    <property type="protein sequence ID" value="MDR7123129.1"/>
    <property type="molecule type" value="Genomic_DNA"/>
</dbReference>
<dbReference type="InterPro" id="IPR007492">
    <property type="entry name" value="LytTR_DNA-bd_dom"/>
</dbReference>
<evidence type="ECO:0000259" key="3">
    <source>
        <dbReference type="PROSITE" id="PS50110"/>
    </source>
</evidence>
<gene>
    <name evidence="5" type="ORF">J2W69_004112</name>
</gene>
<dbReference type="InterPro" id="IPR011006">
    <property type="entry name" value="CheY-like_superfamily"/>
</dbReference>
<dbReference type="PROSITE" id="PS50110">
    <property type="entry name" value="RESPONSE_REGULATORY"/>
    <property type="match status" value="1"/>
</dbReference>
<dbReference type="InterPro" id="IPR001789">
    <property type="entry name" value="Sig_transdc_resp-reg_receiver"/>
</dbReference>
<dbReference type="Pfam" id="PF00072">
    <property type="entry name" value="Response_reg"/>
    <property type="match status" value="1"/>
</dbReference>
<evidence type="ECO:0000259" key="4">
    <source>
        <dbReference type="PROSITE" id="PS50930"/>
    </source>
</evidence>
<dbReference type="InterPro" id="IPR046947">
    <property type="entry name" value="LytR-like"/>
</dbReference>
<dbReference type="SUPFAM" id="SSF52172">
    <property type="entry name" value="CheY-like"/>
    <property type="match status" value="1"/>
</dbReference>
<proteinExistence type="predicted"/>
<feature type="domain" description="Response regulatory" evidence="3">
    <location>
        <begin position="5"/>
        <end position="118"/>
    </location>
</feature>